<keyword evidence="3" id="KW-0807">Transducer</keyword>
<accession>A0ABQ2XVX4</accession>
<keyword evidence="8" id="KW-1185">Reference proteome</keyword>
<dbReference type="Gene3D" id="1.10.287.950">
    <property type="entry name" value="Methyl-accepting chemotaxis protein"/>
    <property type="match status" value="1"/>
</dbReference>
<dbReference type="SMART" id="SM00283">
    <property type="entry name" value="MA"/>
    <property type="match status" value="1"/>
</dbReference>
<evidence type="ECO:0000256" key="1">
    <source>
        <dbReference type="ARBA" id="ARBA00022481"/>
    </source>
</evidence>
<protein>
    <recommendedName>
        <fullName evidence="9">Methyl-accepting chemotaxis protein</fullName>
    </recommendedName>
</protein>
<proteinExistence type="inferred from homology"/>
<evidence type="ECO:0000313" key="7">
    <source>
        <dbReference type="EMBL" id="GGX36089.1"/>
    </source>
</evidence>
<keyword evidence="4" id="KW-1133">Transmembrane helix</keyword>
<comment type="similarity">
    <text evidence="2">Belongs to the methyl-accepting chemotaxis (MCP) protein family.</text>
</comment>
<evidence type="ECO:0000259" key="6">
    <source>
        <dbReference type="PROSITE" id="PS50885"/>
    </source>
</evidence>
<dbReference type="PROSITE" id="PS50885">
    <property type="entry name" value="HAMP"/>
    <property type="match status" value="1"/>
</dbReference>
<dbReference type="Proteomes" id="UP000653343">
    <property type="component" value="Unassembled WGS sequence"/>
</dbReference>
<evidence type="ECO:0000259" key="5">
    <source>
        <dbReference type="PROSITE" id="PS50111"/>
    </source>
</evidence>
<dbReference type="Pfam" id="PF00672">
    <property type="entry name" value="HAMP"/>
    <property type="match status" value="1"/>
</dbReference>
<feature type="domain" description="HAMP" evidence="6">
    <location>
        <begin position="158"/>
        <end position="201"/>
    </location>
</feature>
<comment type="caution">
    <text evidence="7">The sequence shown here is derived from an EMBL/GenBank/DDBJ whole genome shotgun (WGS) entry which is preliminary data.</text>
</comment>
<sequence length="490" mass="53282">MAQLDQVIRSEERVQAMLARISQRGADDSASEIVAIGQLQQHADRYWQDYMATYLTEDEQKLAREFARLRQQYQQSAVSPLLQPQRGDSERAAWLVSAIRQFETMRLQLDKLIQLQQDVAQQEYLLAQKAVARQKILMIAGVLFAFLICVVALRWLNKTVVQALQHAVSVAQQVARGDLTHPAGVHARNETGQLLTSLDQMNCGLGDLVWQVRDGAAHIARASNELVSGHEDLARRTEIQAAGLEETASAIEQLTAAVTNNAAHTQEADRQAQAACTDAGHGEQVIARLATTMSGIKRGSEQMAEIINVINSIAFQTNILALNAAVEAARAGEQGRGFAVVASEVRSLAQRCASAALDIRRLIESSVAQVRTGDQCARDAGEVMQNIRATVQSVSTLLREISTASLEQSEGIVLISQTVGQMEQSTQQNAALVEQVNAVTCQLQGQADALNLLVSQFRLREQVRRSAALMLGSAGTTRDSAAVTESRLTA</sequence>
<dbReference type="PROSITE" id="PS50111">
    <property type="entry name" value="CHEMOTAXIS_TRANSDUC_2"/>
    <property type="match status" value="1"/>
</dbReference>
<dbReference type="EMBL" id="BMYU01000002">
    <property type="protein sequence ID" value="GGX36089.1"/>
    <property type="molecule type" value="Genomic_DNA"/>
</dbReference>
<dbReference type="CDD" id="cd06225">
    <property type="entry name" value="HAMP"/>
    <property type="match status" value="1"/>
</dbReference>
<evidence type="ECO:0000256" key="4">
    <source>
        <dbReference type="SAM" id="Phobius"/>
    </source>
</evidence>
<organism evidence="7 8">
    <name type="scientific">Undibacterium squillarum</name>
    <dbReference type="NCBI Taxonomy" id="1131567"/>
    <lineage>
        <taxon>Bacteria</taxon>
        <taxon>Pseudomonadati</taxon>
        <taxon>Pseudomonadota</taxon>
        <taxon>Betaproteobacteria</taxon>
        <taxon>Burkholderiales</taxon>
        <taxon>Oxalobacteraceae</taxon>
        <taxon>Undibacterium</taxon>
    </lineage>
</organism>
<gene>
    <name evidence="7" type="ORF">GCM10010946_12100</name>
</gene>
<dbReference type="PANTHER" id="PTHR43531">
    <property type="entry name" value="PROTEIN ICFG"/>
    <property type="match status" value="1"/>
</dbReference>
<reference evidence="8" key="1">
    <citation type="journal article" date="2019" name="Int. J. Syst. Evol. Microbiol.">
        <title>The Global Catalogue of Microorganisms (GCM) 10K type strain sequencing project: providing services to taxonomists for standard genome sequencing and annotation.</title>
        <authorList>
            <consortium name="The Broad Institute Genomics Platform"/>
            <consortium name="The Broad Institute Genome Sequencing Center for Infectious Disease"/>
            <person name="Wu L."/>
            <person name="Ma J."/>
        </authorList>
    </citation>
    <scope>NUCLEOTIDE SEQUENCE [LARGE SCALE GENOMIC DNA]</scope>
    <source>
        <strain evidence="8">KCTC 23917</strain>
    </source>
</reference>
<dbReference type="SUPFAM" id="SSF58104">
    <property type="entry name" value="Methyl-accepting chemotaxis protein (MCP) signaling domain"/>
    <property type="match status" value="1"/>
</dbReference>
<feature type="domain" description="Methyl-accepting transducer" evidence="5">
    <location>
        <begin position="215"/>
        <end position="444"/>
    </location>
</feature>
<evidence type="ECO:0000256" key="3">
    <source>
        <dbReference type="PROSITE-ProRule" id="PRU00284"/>
    </source>
</evidence>
<keyword evidence="4" id="KW-0472">Membrane</keyword>
<dbReference type="InterPro" id="IPR004090">
    <property type="entry name" value="Chemotax_Me-accpt_rcpt"/>
</dbReference>
<evidence type="ECO:0008006" key="9">
    <source>
        <dbReference type="Google" id="ProtNLM"/>
    </source>
</evidence>
<dbReference type="PRINTS" id="PR00260">
    <property type="entry name" value="CHEMTRNSDUCR"/>
</dbReference>
<dbReference type="InterPro" id="IPR004089">
    <property type="entry name" value="MCPsignal_dom"/>
</dbReference>
<keyword evidence="1" id="KW-0488">Methylation</keyword>
<dbReference type="InterPro" id="IPR051310">
    <property type="entry name" value="MCP_chemotaxis"/>
</dbReference>
<dbReference type="InterPro" id="IPR003660">
    <property type="entry name" value="HAMP_dom"/>
</dbReference>
<evidence type="ECO:0000313" key="8">
    <source>
        <dbReference type="Proteomes" id="UP000653343"/>
    </source>
</evidence>
<dbReference type="Pfam" id="PF00015">
    <property type="entry name" value="MCPsignal"/>
    <property type="match status" value="1"/>
</dbReference>
<name>A0ABQ2XVX4_9BURK</name>
<keyword evidence="4" id="KW-0812">Transmembrane</keyword>
<dbReference type="Pfam" id="PF12729">
    <property type="entry name" value="4HB_MCP_1"/>
    <property type="match status" value="1"/>
</dbReference>
<feature type="transmembrane region" description="Helical" evidence="4">
    <location>
        <begin position="136"/>
        <end position="156"/>
    </location>
</feature>
<evidence type="ECO:0000256" key="2">
    <source>
        <dbReference type="ARBA" id="ARBA00029447"/>
    </source>
</evidence>
<dbReference type="PANTHER" id="PTHR43531:SF14">
    <property type="entry name" value="METHYL-ACCEPTING CHEMOTAXIS PROTEIN I-RELATED"/>
    <property type="match status" value="1"/>
</dbReference>
<dbReference type="InterPro" id="IPR024478">
    <property type="entry name" value="HlyB_4HB_MCP"/>
</dbReference>